<protein>
    <submittedName>
        <fullName evidence="2">Uncharacterized protein</fullName>
    </submittedName>
</protein>
<dbReference type="AlphaFoldDB" id="A0A1H0STD4"/>
<sequence>MIITITDDKRKLELNINGLYLFQGYQVLEAFTSQQDECYYLFFYKNEFLTGKRTNFIKRSSTLQQILTKGIYLSSPQPIIKTLLDINTIHSIPSINTTWKKINKSYKEVEAAHILTVFDNYLKMDKVISLLQKICLQFRRDGNLLQAYRMLNLLLTKYPTNQWAKSLITHLNYQKYTLKYQSHIKSLLNYDPLYAEIHLYLNLHSTQSFDLLQQHLYSESRTLECLTLYTHHITSSESKHFEDYFQQLLKILPIHYSSQESLSYLYRIYEETKSKKNKAIIQNEIVSRLLDEKRYEDAYFLLIKSDTALSTEQINLMIKILEVLDVSYSHSFDTFQARILTNANKIQLEQIFKFLVPKLFKSHDITYIYHWMKPLLHIPNTYTNKIKTLYDMKEEPDQQHFMGELYYEINQLPQAIECYLWDLELNPTNPRPIKWLSKLYREIGMIEESTSYQYLYKQIQKSS</sequence>
<evidence type="ECO:0000313" key="2">
    <source>
        <dbReference type="EMBL" id="SDP44829.1"/>
    </source>
</evidence>
<dbReference type="OrthoDB" id="2676051at2"/>
<gene>
    <name evidence="2" type="ORF">SAMN05216565_103101</name>
</gene>
<dbReference type="Gene3D" id="1.25.40.10">
    <property type="entry name" value="Tetratricopeptide repeat domain"/>
    <property type="match status" value="1"/>
</dbReference>
<organism evidence="2 3">
    <name type="scientific">Litchfieldia salsa</name>
    <dbReference type="NCBI Taxonomy" id="930152"/>
    <lineage>
        <taxon>Bacteria</taxon>
        <taxon>Bacillati</taxon>
        <taxon>Bacillota</taxon>
        <taxon>Bacilli</taxon>
        <taxon>Bacillales</taxon>
        <taxon>Bacillaceae</taxon>
        <taxon>Litchfieldia</taxon>
    </lineage>
</organism>
<name>A0A1H0STD4_9BACI</name>
<dbReference type="SUPFAM" id="SSF48452">
    <property type="entry name" value="TPR-like"/>
    <property type="match status" value="1"/>
</dbReference>
<evidence type="ECO:0000256" key="1">
    <source>
        <dbReference type="PROSITE-ProRule" id="PRU00339"/>
    </source>
</evidence>
<dbReference type="RefSeq" id="WP_090851656.1">
    <property type="nucleotide sequence ID" value="NZ_FNJU01000003.1"/>
</dbReference>
<keyword evidence="3" id="KW-1185">Reference proteome</keyword>
<dbReference type="InterPro" id="IPR011990">
    <property type="entry name" value="TPR-like_helical_dom_sf"/>
</dbReference>
<dbReference type="PROSITE" id="PS50005">
    <property type="entry name" value="TPR"/>
    <property type="match status" value="1"/>
</dbReference>
<dbReference type="STRING" id="930152.SAMN05216565_103101"/>
<proteinExistence type="predicted"/>
<dbReference type="Proteomes" id="UP000199159">
    <property type="component" value="Unassembled WGS sequence"/>
</dbReference>
<dbReference type="InterPro" id="IPR019734">
    <property type="entry name" value="TPR_rpt"/>
</dbReference>
<keyword evidence="1" id="KW-0802">TPR repeat</keyword>
<feature type="repeat" description="TPR" evidence="1">
    <location>
        <begin position="396"/>
        <end position="429"/>
    </location>
</feature>
<evidence type="ECO:0000313" key="3">
    <source>
        <dbReference type="Proteomes" id="UP000199159"/>
    </source>
</evidence>
<reference evidence="3" key="1">
    <citation type="submission" date="2016-10" db="EMBL/GenBank/DDBJ databases">
        <authorList>
            <person name="Varghese N."/>
            <person name="Submissions S."/>
        </authorList>
    </citation>
    <scope>NUCLEOTIDE SEQUENCE [LARGE SCALE GENOMIC DNA]</scope>
    <source>
        <strain evidence="3">IBRC-M10078</strain>
    </source>
</reference>
<dbReference type="EMBL" id="FNJU01000003">
    <property type="protein sequence ID" value="SDP44829.1"/>
    <property type="molecule type" value="Genomic_DNA"/>
</dbReference>
<accession>A0A1H0STD4</accession>